<dbReference type="PANTHER" id="PTHR30294:SF29">
    <property type="entry name" value="MULTIDRUG ABC TRANSPORTER PERMEASE YBHS-RELATED"/>
    <property type="match status" value="1"/>
</dbReference>
<keyword evidence="9" id="KW-1185">Reference proteome</keyword>
<comment type="subcellular location">
    <subcellularLocation>
        <location evidence="1">Cell membrane</location>
        <topology evidence="1">Multi-pass membrane protein</topology>
    </subcellularLocation>
</comment>
<dbReference type="PANTHER" id="PTHR30294">
    <property type="entry name" value="MEMBRANE COMPONENT OF ABC TRANSPORTER YHHJ-RELATED"/>
    <property type="match status" value="1"/>
</dbReference>
<evidence type="ECO:0000313" key="8">
    <source>
        <dbReference type="EMBL" id="TCT18005.1"/>
    </source>
</evidence>
<keyword evidence="4 6" id="KW-1133">Transmembrane helix</keyword>
<reference evidence="8 9" key="1">
    <citation type="submission" date="2019-03" db="EMBL/GenBank/DDBJ databases">
        <title>Genomic Encyclopedia of Type Strains, Phase IV (KMG-IV): sequencing the most valuable type-strain genomes for metagenomic binning, comparative biology and taxonomic classification.</title>
        <authorList>
            <person name="Goeker M."/>
        </authorList>
    </citation>
    <scope>NUCLEOTIDE SEQUENCE [LARGE SCALE GENOMIC DNA]</scope>
    <source>
        <strain evidence="8 9">DSM 25894</strain>
    </source>
</reference>
<dbReference type="OrthoDB" id="2956491at2"/>
<feature type="domain" description="ABC-2 type transporter transmembrane" evidence="7">
    <location>
        <begin position="20"/>
        <end position="388"/>
    </location>
</feature>
<feature type="transmembrane region" description="Helical" evidence="6">
    <location>
        <begin position="241"/>
        <end position="262"/>
    </location>
</feature>
<accession>A0A4R3MQ54</accession>
<dbReference type="GO" id="GO:0140359">
    <property type="term" value="F:ABC-type transporter activity"/>
    <property type="evidence" value="ECO:0007669"/>
    <property type="project" value="InterPro"/>
</dbReference>
<feature type="transmembrane region" description="Helical" evidence="6">
    <location>
        <begin position="18"/>
        <end position="42"/>
    </location>
</feature>
<comment type="caution">
    <text evidence="8">The sequence shown here is derived from an EMBL/GenBank/DDBJ whole genome shotgun (WGS) entry which is preliminary data.</text>
</comment>
<feature type="transmembrane region" description="Helical" evidence="6">
    <location>
        <begin position="374"/>
        <end position="392"/>
    </location>
</feature>
<evidence type="ECO:0000256" key="5">
    <source>
        <dbReference type="ARBA" id="ARBA00023136"/>
    </source>
</evidence>
<dbReference type="AlphaFoldDB" id="A0A4R3MQ54"/>
<dbReference type="Gene3D" id="3.40.1710.10">
    <property type="entry name" value="abc type-2 transporter like domain"/>
    <property type="match status" value="1"/>
</dbReference>
<evidence type="ECO:0000256" key="3">
    <source>
        <dbReference type="ARBA" id="ARBA00022692"/>
    </source>
</evidence>
<evidence type="ECO:0000313" key="9">
    <source>
        <dbReference type="Proteomes" id="UP000294650"/>
    </source>
</evidence>
<gene>
    <name evidence="8" type="ORF">EDD68_12516</name>
</gene>
<feature type="transmembrane region" description="Helical" evidence="6">
    <location>
        <begin position="317"/>
        <end position="340"/>
    </location>
</feature>
<evidence type="ECO:0000259" key="7">
    <source>
        <dbReference type="Pfam" id="PF12698"/>
    </source>
</evidence>
<proteinExistence type="predicted"/>
<evidence type="ECO:0000256" key="6">
    <source>
        <dbReference type="SAM" id="Phobius"/>
    </source>
</evidence>
<organism evidence="8 9">
    <name type="scientific">Melghiribacillus thermohalophilus</name>
    <dbReference type="NCBI Taxonomy" id="1324956"/>
    <lineage>
        <taxon>Bacteria</taxon>
        <taxon>Bacillati</taxon>
        <taxon>Bacillota</taxon>
        <taxon>Bacilli</taxon>
        <taxon>Bacillales</taxon>
        <taxon>Bacillaceae</taxon>
        <taxon>Melghiribacillus</taxon>
    </lineage>
</organism>
<dbReference type="EMBL" id="SMAN01000025">
    <property type="protein sequence ID" value="TCT18005.1"/>
    <property type="molecule type" value="Genomic_DNA"/>
</dbReference>
<evidence type="ECO:0000256" key="2">
    <source>
        <dbReference type="ARBA" id="ARBA00022475"/>
    </source>
</evidence>
<sequence length="407" mass="45425">MIGTLLKYRWKNILHQPLLFLMILFFPFVLIGLVGVGFFQYFQGQTEQIQVAVVDEDQSPETRTLLDQLQKEGALGESLSLIPMTEGEARKAMENGSTAAIVTIPPGFTNDLRHGENRPIHVMTSSEKPLASSMVTILLESGARYISAAQSGVNTVYHLYIKALDSREERSELLQQVIIQFTLFALNRDQLFFTEKISLGATVGWIQHGVIALMFTGFIISSMILQTIFNRTINCTIQERLIAMNVGSAVYVFSQFLLYLTYFSMQLMVIALLLSKVFTMPWLISLPAVVTCLGLALATASILSLTDIVIASPSVKMTINAILFATGSLLSGILIPEIYLPEWMNQLSPYLPWTWIYQSFETIITDNSWPLTDWAWITLFALILLVLSAGYGKIKEGKYGSVFFPSG</sequence>
<name>A0A4R3MQ54_9BACI</name>
<keyword evidence="3 6" id="KW-0812">Transmembrane</keyword>
<dbReference type="RefSeq" id="WP_132372836.1">
    <property type="nucleotide sequence ID" value="NZ_SMAN01000025.1"/>
</dbReference>
<dbReference type="InterPro" id="IPR013525">
    <property type="entry name" value="ABC2_TM"/>
</dbReference>
<dbReference type="GO" id="GO:0005886">
    <property type="term" value="C:plasma membrane"/>
    <property type="evidence" value="ECO:0007669"/>
    <property type="project" value="UniProtKB-SubCell"/>
</dbReference>
<keyword evidence="5 6" id="KW-0472">Membrane</keyword>
<feature type="transmembrane region" description="Helical" evidence="6">
    <location>
        <begin position="205"/>
        <end position="229"/>
    </location>
</feature>
<keyword evidence="2" id="KW-1003">Cell membrane</keyword>
<dbReference type="Pfam" id="PF12698">
    <property type="entry name" value="ABC2_membrane_3"/>
    <property type="match status" value="1"/>
</dbReference>
<evidence type="ECO:0000256" key="1">
    <source>
        <dbReference type="ARBA" id="ARBA00004651"/>
    </source>
</evidence>
<feature type="transmembrane region" description="Helical" evidence="6">
    <location>
        <begin position="282"/>
        <end position="305"/>
    </location>
</feature>
<protein>
    <submittedName>
        <fullName evidence="8">ABC-type multidrug transport system permease subunit</fullName>
    </submittedName>
</protein>
<evidence type="ECO:0000256" key="4">
    <source>
        <dbReference type="ARBA" id="ARBA00022989"/>
    </source>
</evidence>
<dbReference type="InterPro" id="IPR051449">
    <property type="entry name" value="ABC-2_transporter_component"/>
</dbReference>
<dbReference type="Proteomes" id="UP000294650">
    <property type="component" value="Unassembled WGS sequence"/>
</dbReference>